<keyword evidence="14 19" id="KW-0472">Membrane</keyword>
<keyword evidence="6" id="KW-0479">Metal-binding</keyword>
<dbReference type="SUPFAM" id="SSF141072">
    <property type="entry name" value="CalX-like"/>
    <property type="match status" value="2"/>
</dbReference>
<keyword evidence="15" id="KW-0325">Glycoprotein</keyword>
<dbReference type="GO" id="GO:0046872">
    <property type="term" value="F:metal ion binding"/>
    <property type="evidence" value="ECO:0007669"/>
    <property type="project" value="UniProtKB-KW"/>
</dbReference>
<feature type="transmembrane region" description="Helical" evidence="19">
    <location>
        <begin position="764"/>
        <end position="787"/>
    </location>
</feature>
<keyword evidence="3" id="KW-0813">Transport</keyword>
<dbReference type="GO" id="GO:0005432">
    <property type="term" value="F:calcium:sodium antiporter activity"/>
    <property type="evidence" value="ECO:0007669"/>
    <property type="project" value="InterPro"/>
</dbReference>
<keyword evidence="11 19" id="KW-1133">Transmembrane helix</keyword>
<reference evidence="22" key="1">
    <citation type="submission" date="2021-02" db="EMBL/GenBank/DDBJ databases">
        <authorList>
            <person name="Dougan E. K."/>
            <person name="Rhodes N."/>
            <person name="Thang M."/>
            <person name="Chan C."/>
        </authorList>
    </citation>
    <scope>NUCLEOTIDE SEQUENCE</scope>
</reference>
<evidence type="ECO:0000256" key="14">
    <source>
        <dbReference type="ARBA" id="ARBA00023136"/>
    </source>
</evidence>
<dbReference type="Gene3D" id="2.60.40.2030">
    <property type="match status" value="2"/>
</dbReference>
<evidence type="ECO:0000256" key="2">
    <source>
        <dbReference type="ARBA" id="ARBA00007489"/>
    </source>
</evidence>
<keyword evidence="7 20" id="KW-0732">Signal</keyword>
<evidence type="ECO:0000256" key="8">
    <source>
        <dbReference type="ARBA" id="ARBA00022737"/>
    </source>
</evidence>
<dbReference type="InterPro" id="IPR004836">
    <property type="entry name" value="Na_Ca_Ex"/>
</dbReference>
<accession>A0A813IFA3</accession>
<evidence type="ECO:0000256" key="13">
    <source>
        <dbReference type="ARBA" id="ARBA00023065"/>
    </source>
</evidence>
<protein>
    <recommendedName>
        <fullName evidence="21">Calx-beta domain-containing protein</fullName>
    </recommendedName>
</protein>
<dbReference type="GO" id="GO:0005886">
    <property type="term" value="C:plasma membrane"/>
    <property type="evidence" value="ECO:0007669"/>
    <property type="project" value="UniProtKB-SubCell"/>
</dbReference>
<dbReference type="EMBL" id="CAJNNW010007448">
    <property type="protein sequence ID" value="CAE8649261.1"/>
    <property type="molecule type" value="Genomic_DNA"/>
</dbReference>
<evidence type="ECO:0000259" key="21">
    <source>
        <dbReference type="SMART" id="SM00237"/>
    </source>
</evidence>
<dbReference type="GO" id="GO:0098703">
    <property type="term" value="P:calcium ion import across plasma membrane"/>
    <property type="evidence" value="ECO:0007669"/>
    <property type="project" value="TreeGrafter"/>
</dbReference>
<dbReference type="Pfam" id="PF03160">
    <property type="entry name" value="Calx-beta"/>
    <property type="match status" value="1"/>
</dbReference>
<dbReference type="PRINTS" id="PR01259">
    <property type="entry name" value="NACAEXCHNGR"/>
</dbReference>
<organism evidence="22 23">
    <name type="scientific">Polarella glacialis</name>
    <name type="common">Dinoflagellate</name>
    <dbReference type="NCBI Taxonomy" id="89957"/>
    <lineage>
        <taxon>Eukaryota</taxon>
        <taxon>Sar</taxon>
        <taxon>Alveolata</taxon>
        <taxon>Dinophyceae</taxon>
        <taxon>Suessiales</taxon>
        <taxon>Suessiaceae</taxon>
        <taxon>Polarella</taxon>
    </lineage>
</organism>
<dbReference type="Gene3D" id="1.20.1420.30">
    <property type="entry name" value="NCX, central ion-binding region"/>
    <property type="match status" value="2"/>
</dbReference>
<dbReference type="InterPro" id="IPR038081">
    <property type="entry name" value="CalX-like_sf"/>
</dbReference>
<evidence type="ECO:0000256" key="20">
    <source>
        <dbReference type="SAM" id="SignalP"/>
    </source>
</evidence>
<keyword evidence="12" id="KW-0915">Sodium</keyword>
<gene>
    <name evidence="22" type="ORF">PGLA2088_LOCUS7267</name>
</gene>
<evidence type="ECO:0000256" key="12">
    <source>
        <dbReference type="ARBA" id="ARBA00023053"/>
    </source>
</evidence>
<dbReference type="InterPro" id="IPR003644">
    <property type="entry name" value="Calx_beta"/>
</dbReference>
<feature type="transmembrane region" description="Helical" evidence="19">
    <location>
        <begin position="1259"/>
        <end position="1281"/>
    </location>
</feature>
<feature type="transmembrane region" description="Helical" evidence="19">
    <location>
        <begin position="644"/>
        <end position="664"/>
    </location>
</feature>
<comment type="caution">
    <text evidence="22">The sequence shown here is derived from an EMBL/GenBank/DDBJ whole genome shotgun (WGS) entry which is preliminary data.</text>
</comment>
<keyword evidence="5 19" id="KW-0812">Transmembrane</keyword>
<keyword evidence="8" id="KW-0677">Repeat</keyword>
<proteinExistence type="inferred from homology"/>
<feature type="transmembrane region" description="Helical" evidence="19">
    <location>
        <begin position="1401"/>
        <end position="1421"/>
    </location>
</feature>
<keyword evidence="9" id="KW-0106">Calcium</keyword>
<evidence type="ECO:0000256" key="16">
    <source>
        <dbReference type="ARBA" id="ARBA00023201"/>
    </source>
</evidence>
<comment type="catalytic activity">
    <reaction evidence="17">
        <text>Ca(2+)(in) + 3 Na(+)(out) = Ca(2+)(out) + 3 Na(+)(in)</text>
        <dbReference type="Rhea" id="RHEA:69955"/>
        <dbReference type="ChEBI" id="CHEBI:29101"/>
        <dbReference type="ChEBI" id="CHEBI:29108"/>
    </reaction>
</comment>
<dbReference type="PANTHER" id="PTHR11878:SF65">
    <property type="entry name" value="NA_CA-EXCHANGE PROTEIN, ISOFORM G"/>
    <property type="match status" value="1"/>
</dbReference>
<feature type="transmembrane region" description="Helical" evidence="19">
    <location>
        <begin position="727"/>
        <end position="752"/>
    </location>
</feature>
<keyword evidence="16" id="KW-0739">Sodium transport</keyword>
<evidence type="ECO:0000313" key="22">
    <source>
        <dbReference type="EMBL" id="CAE8649261.1"/>
    </source>
</evidence>
<keyword evidence="13" id="KW-0406">Ion transport</keyword>
<feature type="transmembrane region" description="Helical" evidence="19">
    <location>
        <begin position="1233"/>
        <end position="1252"/>
    </location>
</feature>
<feature type="region of interest" description="Disordered" evidence="18">
    <location>
        <begin position="246"/>
        <end position="273"/>
    </location>
</feature>
<evidence type="ECO:0000256" key="17">
    <source>
        <dbReference type="ARBA" id="ARBA00033667"/>
    </source>
</evidence>
<comment type="similarity">
    <text evidence="2">Belongs to the Ca(2+):cation antiporter (CaCA) (TC 2.A.19) family. SLC8 subfamily.</text>
</comment>
<feature type="transmembrane region" description="Helical" evidence="19">
    <location>
        <begin position="1310"/>
        <end position="1329"/>
    </location>
</feature>
<feature type="transmembrane region" description="Helical" evidence="19">
    <location>
        <begin position="1361"/>
        <end position="1381"/>
    </location>
</feature>
<dbReference type="Proteomes" id="UP000626109">
    <property type="component" value="Unassembled WGS sequence"/>
</dbReference>
<dbReference type="SMART" id="SM00237">
    <property type="entry name" value="Calx_beta"/>
    <property type="match status" value="2"/>
</dbReference>
<feature type="transmembrane region" description="Helical" evidence="19">
    <location>
        <begin position="1207"/>
        <end position="1227"/>
    </location>
</feature>
<keyword evidence="4" id="KW-1003">Cell membrane</keyword>
<dbReference type="InterPro" id="IPR004837">
    <property type="entry name" value="NaCa_Exmemb"/>
</dbReference>
<feature type="transmembrane region" description="Helical" evidence="19">
    <location>
        <begin position="685"/>
        <end position="707"/>
    </location>
</feature>
<evidence type="ECO:0000256" key="1">
    <source>
        <dbReference type="ARBA" id="ARBA00004651"/>
    </source>
</evidence>
<evidence type="ECO:0000256" key="11">
    <source>
        <dbReference type="ARBA" id="ARBA00022989"/>
    </source>
</evidence>
<evidence type="ECO:0000256" key="19">
    <source>
        <dbReference type="SAM" id="Phobius"/>
    </source>
</evidence>
<dbReference type="InterPro" id="IPR044880">
    <property type="entry name" value="NCX_ion-bd_dom_sf"/>
</dbReference>
<dbReference type="Pfam" id="PF01699">
    <property type="entry name" value="Na_Ca_ex"/>
    <property type="match status" value="2"/>
</dbReference>
<dbReference type="PANTHER" id="PTHR11878">
    <property type="entry name" value="SODIUM/CALCIUM EXCHANGER"/>
    <property type="match status" value="1"/>
</dbReference>
<feature type="domain" description="Calx-beta" evidence="21">
    <location>
        <begin position="918"/>
        <end position="1017"/>
    </location>
</feature>
<name>A0A813IFA3_POLGL</name>
<feature type="transmembrane region" description="Helical" evidence="19">
    <location>
        <begin position="793"/>
        <end position="813"/>
    </location>
</feature>
<feature type="chain" id="PRO_5032513870" description="Calx-beta domain-containing protein" evidence="20">
    <location>
        <begin position="23"/>
        <end position="1424"/>
    </location>
</feature>
<feature type="domain" description="Calx-beta" evidence="21">
    <location>
        <begin position="1028"/>
        <end position="1117"/>
    </location>
</feature>
<evidence type="ECO:0000256" key="10">
    <source>
        <dbReference type="ARBA" id="ARBA00022860"/>
    </source>
</evidence>
<feature type="compositionally biased region" description="Polar residues" evidence="18">
    <location>
        <begin position="255"/>
        <end position="269"/>
    </location>
</feature>
<dbReference type="InterPro" id="IPR051171">
    <property type="entry name" value="CaCA"/>
</dbReference>
<dbReference type="GO" id="GO:0007154">
    <property type="term" value="P:cell communication"/>
    <property type="evidence" value="ECO:0007669"/>
    <property type="project" value="InterPro"/>
</dbReference>
<dbReference type="GO" id="GO:0005516">
    <property type="term" value="F:calmodulin binding"/>
    <property type="evidence" value="ECO:0007669"/>
    <property type="project" value="UniProtKB-KW"/>
</dbReference>
<evidence type="ECO:0000256" key="5">
    <source>
        <dbReference type="ARBA" id="ARBA00022692"/>
    </source>
</evidence>
<evidence type="ECO:0000256" key="18">
    <source>
        <dbReference type="SAM" id="MobiDB-lite"/>
    </source>
</evidence>
<keyword evidence="10" id="KW-0112">Calmodulin-binding</keyword>
<evidence type="ECO:0000313" key="23">
    <source>
        <dbReference type="Proteomes" id="UP000626109"/>
    </source>
</evidence>
<evidence type="ECO:0000256" key="15">
    <source>
        <dbReference type="ARBA" id="ARBA00023180"/>
    </source>
</evidence>
<evidence type="ECO:0000256" key="4">
    <source>
        <dbReference type="ARBA" id="ARBA00022475"/>
    </source>
</evidence>
<evidence type="ECO:0000256" key="9">
    <source>
        <dbReference type="ARBA" id="ARBA00022837"/>
    </source>
</evidence>
<evidence type="ECO:0000256" key="7">
    <source>
        <dbReference type="ARBA" id="ARBA00022729"/>
    </source>
</evidence>
<comment type="subcellular location">
    <subcellularLocation>
        <location evidence="1">Cell membrane</location>
        <topology evidence="1">Multi-pass membrane protein</topology>
    </subcellularLocation>
</comment>
<feature type="signal peptide" evidence="20">
    <location>
        <begin position="1"/>
        <end position="22"/>
    </location>
</feature>
<evidence type="ECO:0000256" key="6">
    <source>
        <dbReference type="ARBA" id="ARBA00022723"/>
    </source>
</evidence>
<evidence type="ECO:0000256" key="3">
    <source>
        <dbReference type="ARBA" id="ARBA00022448"/>
    </source>
</evidence>
<sequence>MALHLALFLAVCLASCLGKARAEERNGKVNGKLVIARVAEGVTEALDDTAGVVRGVGDATAATLGATIRLTGGLAKGLGRAVKTIGDAQIIEEGPMAAPSRLIGGVYRVAGAILTGVGNATIGLAGGLEGIASEASRVAEDSVKVLGEPTRSLGAALRKRRMDTGGPAAGSSTPPSVPTSPLIAPLMAMARPRQHGRLLERLARRCLREAFGGMSPSERTVALAPSLTLALLAAWGLGHVSRFPKAENGSERQAAATQAGSPSPVQQQAEPAGNVGGDFRAICTRGARQARARIRKVCRPKVALHGAGLATVLMLVLSVDQEQDRRARILEQGLGLPFSGGSEESARWLNAVLSAAWSPLVASGSASSRCGLSADMADLAAWAMRSAPQEGDVLSVCFENVTFGDAPPVFDSVRSPAPETAAALLDAIGSAQQSRPAGGPQARIVLLEADLLWVADAGFEVFVRAGARSNVGRNPMLPQLRVRLADLVFGPAAVAVALEAAPQGFPYVGLAALTFVNEPSVVFSVAPEGLLGGAVSVVPLLREAIAAALTSSLPLVGEREASVFDLGEYLAPGLWPLPPQVPAEGPPALPAGPQKRQGLALSDTAMSELLLKEPRICEIGGMGILLPIFGNAEHELDQGFRGFLYLVGLLYLFCGIAVVSDTFMNGIERITSQKKRKLNPVTGRIVSVVVWNPTVANLTLMALGSSAPEILLSIIELLGNEMYSGELGPSTIVGSAAFNLLCIIAVCIVAIPPGEVRKIKEVPVYAMTAFFSMFAYLWLLFILLVTTPNIVDIWEGLLTFLFFPILIILAYAADRGYFGGRHEEEEDATAAPHVLSADMSPEDLAKLESRIRLAHGEHLSDEQVLKLLEDEYSEKTPSSSSVGNTRKVAPFDPEVEVDKQREVGRDIVEASHTLAAEEAAPQLPARISGFSFAYDRLGICESKRTTVVRVIRTADVDGPDTSLVNYQTRAGTAKKDDFKHIEGILTFNKGEFEKEVLVSVVNDVAFESSEEFYLDLSDAKTGIRLATATIVILDNSDAGTLRFQLAEAIAHEGVKEKTIDVFVVREGGAAGRVTCEWTTQDHTAKANIHYADASGVLEFEQGQMIAKCPLTHMVRVLLSNVAGGAKFDESTDSGAEGCASYVVIQPDPVMKERVNRIHSVMQVNWKNAKSAESNKTAWKNQILDSFKIQEDDEDAEEGSAPPSRPGVMGYITYVVFLFWKVLFAFIPPPCFCGGWLCFGFALAGIGLVTALVGDMASLLGCVAGVPDAITAITLVALGTSLPDTLASKLSATQDPYADNSVGNVTGSNSVNVFLGLGLPWSMGAIYWAVMGASDKWTAKYAGQDYAQDYLKGAFVVEAGDLAFSVGVFTVTAVVCIAMLAVRRKAFGGELGGTRNWAWASSGFLVFMWCIYIGASSAYIVANQK</sequence>